<evidence type="ECO:0000256" key="7">
    <source>
        <dbReference type="ARBA" id="ARBA00023237"/>
    </source>
</evidence>
<dbReference type="GO" id="GO:0009279">
    <property type="term" value="C:cell outer membrane"/>
    <property type="evidence" value="ECO:0007669"/>
    <property type="project" value="UniProtKB-SubCell"/>
</dbReference>
<keyword evidence="6" id="KW-0472">Membrane</keyword>
<keyword evidence="7" id="KW-0998">Cell outer membrane</keyword>
<gene>
    <name evidence="9" type="ORF">GO988_09355</name>
</gene>
<keyword evidence="4" id="KW-0812">Transmembrane</keyword>
<evidence type="ECO:0000313" key="9">
    <source>
        <dbReference type="EMBL" id="MVN76528.1"/>
    </source>
</evidence>
<dbReference type="InterPro" id="IPR005017">
    <property type="entry name" value="OMPP1/FadL/TodX"/>
</dbReference>
<keyword evidence="3" id="KW-1134">Transmembrane beta strand</keyword>
<comment type="subcellular location">
    <subcellularLocation>
        <location evidence="1">Cell outer membrane</location>
        <topology evidence="1">Multi-pass membrane protein</topology>
    </subcellularLocation>
</comment>
<dbReference type="GO" id="GO:0015483">
    <property type="term" value="F:long-chain fatty acid transporting porin activity"/>
    <property type="evidence" value="ECO:0007669"/>
    <property type="project" value="TreeGrafter"/>
</dbReference>
<dbReference type="Pfam" id="PF03349">
    <property type="entry name" value="Toluene_X"/>
    <property type="match status" value="1"/>
</dbReference>
<dbReference type="PANTHER" id="PTHR35093:SF8">
    <property type="entry name" value="OUTER MEMBRANE PROTEIN NMB0088-RELATED"/>
    <property type="match status" value="1"/>
</dbReference>
<comment type="similarity">
    <text evidence="2">Belongs to the OmpP1/FadL family.</text>
</comment>
<name>A0A7K1TDQ4_9BACT</name>
<dbReference type="PANTHER" id="PTHR35093">
    <property type="entry name" value="OUTER MEMBRANE PROTEIN NMB0088-RELATED"/>
    <property type="match status" value="1"/>
</dbReference>
<dbReference type="EMBL" id="WQKZ01000002">
    <property type="protein sequence ID" value="MVN76528.1"/>
    <property type="molecule type" value="Genomic_DNA"/>
</dbReference>
<dbReference type="AlphaFoldDB" id="A0A7K1TDQ4"/>
<comment type="caution">
    <text evidence="9">The sequence shown here is derived from an EMBL/GenBank/DDBJ whole genome shotgun (WGS) entry which is preliminary data.</text>
</comment>
<feature type="signal peptide" evidence="8">
    <location>
        <begin position="1"/>
        <end position="38"/>
    </location>
</feature>
<evidence type="ECO:0000256" key="8">
    <source>
        <dbReference type="SAM" id="SignalP"/>
    </source>
</evidence>
<accession>A0A7K1TDQ4</accession>
<dbReference type="SUPFAM" id="SSF56935">
    <property type="entry name" value="Porins"/>
    <property type="match status" value="1"/>
</dbReference>
<evidence type="ECO:0000256" key="5">
    <source>
        <dbReference type="ARBA" id="ARBA00022729"/>
    </source>
</evidence>
<evidence type="ECO:0000256" key="6">
    <source>
        <dbReference type="ARBA" id="ARBA00023136"/>
    </source>
</evidence>
<organism evidence="9 10">
    <name type="scientific">Hymenobacter ginkgonis</name>
    <dbReference type="NCBI Taxonomy" id="2682976"/>
    <lineage>
        <taxon>Bacteria</taxon>
        <taxon>Pseudomonadati</taxon>
        <taxon>Bacteroidota</taxon>
        <taxon>Cytophagia</taxon>
        <taxon>Cytophagales</taxon>
        <taxon>Hymenobacteraceae</taxon>
        <taxon>Hymenobacter</taxon>
    </lineage>
</organism>
<evidence type="ECO:0000256" key="3">
    <source>
        <dbReference type="ARBA" id="ARBA00022452"/>
    </source>
</evidence>
<evidence type="ECO:0000313" key="10">
    <source>
        <dbReference type="Proteomes" id="UP000441336"/>
    </source>
</evidence>
<protein>
    <submittedName>
        <fullName evidence="9">Long-chain fatty acid transporter</fullName>
    </submittedName>
</protein>
<keyword evidence="10" id="KW-1185">Reference proteome</keyword>
<reference evidence="9 10" key="1">
    <citation type="submission" date="2019-12" db="EMBL/GenBank/DDBJ databases">
        <title>Hymenobacter sp. HMF4947 Genome sequencing and assembly.</title>
        <authorList>
            <person name="Kang H."/>
            <person name="Cha I."/>
            <person name="Kim H."/>
            <person name="Joh K."/>
        </authorList>
    </citation>
    <scope>NUCLEOTIDE SEQUENCE [LARGE SCALE GENOMIC DNA]</scope>
    <source>
        <strain evidence="9 10">HMF4947</strain>
    </source>
</reference>
<keyword evidence="5 8" id="KW-0732">Signal</keyword>
<dbReference type="Gene3D" id="2.40.160.60">
    <property type="entry name" value="Outer membrane protein transport protein (OMPP1/FadL/TodX)"/>
    <property type="match status" value="1"/>
</dbReference>
<evidence type="ECO:0000256" key="2">
    <source>
        <dbReference type="ARBA" id="ARBA00008163"/>
    </source>
</evidence>
<sequence length="439" mass="46966">MAVHLTPRITPTHFHHMQVKSLLLAGGALLAASSGAYASGFQVGLTGQKNVGMGGTGTGLYLDQASQFYNPGAFAFAPTGFQVGGNMAIPRISFRPDGADQGQRTLQNKNVFPFSGFVGFGPKEGKWRLGLGAYTPFGSELHYAQGWEGRYSLTDINLRSVFVQATAAYAITPQLSVGAGLVMLAYGDVDLQRDVPIQAQGSAAPLHAQLTGKADHKLGYNLGVMFKPSDKLSVGISYRSAIDAHVSSGDVTLTNRPASLASSFSATQFDVTLPLPDVYSVGLGIRPSDKLLLAFDANLVGWSRYQNLQFTYNGNLGGAGVTSSSSKREYQDALAFRVGAQYKVTDKFTLRAGTFYDFSCVRDGFVTPETPDADRIGATAGFTYEIGSRFGIDGSFLFEDFRKRSQTQDDLISNGTTDRVAGTYKTTISVPGVGLYVKF</sequence>
<proteinExistence type="inferred from homology"/>
<dbReference type="Proteomes" id="UP000441336">
    <property type="component" value="Unassembled WGS sequence"/>
</dbReference>
<evidence type="ECO:0000256" key="4">
    <source>
        <dbReference type="ARBA" id="ARBA00022692"/>
    </source>
</evidence>
<evidence type="ECO:0000256" key="1">
    <source>
        <dbReference type="ARBA" id="ARBA00004571"/>
    </source>
</evidence>
<feature type="chain" id="PRO_5029684611" evidence="8">
    <location>
        <begin position="39"/>
        <end position="439"/>
    </location>
</feature>